<dbReference type="Gene3D" id="3.90.1410.10">
    <property type="entry name" value="set domain protein methyltransferase, domain 1"/>
    <property type="match status" value="1"/>
</dbReference>
<accession>A0AAN7QBM8</accession>
<evidence type="ECO:0000313" key="3">
    <source>
        <dbReference type="Proteomes" id="UP001345219"/>
    </source>
</evidence>
<dbReference type="InterPro" id="IPR046341">
    <property type="entry name" value="SET_dom_sf"/>
</dbReference>
<evidence type="ECO:0000313" key="2">
    <source>
        <dbReference type="EMBL" id="KAK4760505.1"/>
    </source>
</evidence>
<dbReference type="PANTHER" id="PTHR13271">
    <property type="entry name" value="UNCHARACTERIZED PUTATIVE METHYLTRANSFERASE"/>
    <property type="match status" value="1"/>
</dbReference>
<protein>
    <submittedName>
        <fullName evidence="2">Uncharacterized protein</fullName>
    </submittedName>
</protein>
<dbReference type="PANTHER" id="PTHR13271:SF34">
    <property type="entry name" value="N-LYSINE METHYLTRANSFERASE SETD6"/>
    <property type="match status" value="1"/>
</dbReference>
<feature type="region of interest" description="Disordered" evidence="1">
    <location>
        <begin position="30"/>
        <end position="79"/>
    </location>
</feature>
<gene>
    <name evidence="2" type="ORF">SAY87_005398</name>
</gene>
<proteinExistence type="predicted"/>
<dbReference type="AlphaFoldDB" id="A0AAN7QBM8"/>
<organism evidence="2 3">
    <name type="scientific">Trapa incisa</name>
    <dbReference type="NCBI Taxonomy" id="236973"/>
    <lineage>
        <taxon>Eukaryota</taxon>
        <taxon>Viridiplantae</taxon>
        <taxon>Streptophyta</taxon>
        <taxon>Embryophyta</taxon>
        <taxon>Tracheophyta</taxon>
        <taxon>Spermatophyta</taxon>
        <taxon>Magnoliopsida</taxon>
        <taxon>eudicotyledons</taxon>
        <taxon>Gunneridae</taxon>
        <taxon>Pentapetalae</taxon>
        <taxon>rosids</taxon>
        <taxon>malvids</taxon>
        <taxon>Myrtales</taxon>
        <taxon>Lythraceae</taxon>
        <taxon>Trapa</taxon>
    </lineage>
</organism>
<feature type="compositionally biased region" description="Polar residues" evidence="1">
    <location>
        <begin position="42"/>
        <end position="69"/>
    </location>
</feature>
<evidence type="ECO:0000256" key="1">
    <source>
        <dbReference type="SAM" id="MobiDB-lite"/>
    </source>
</evidence>
<keyword evidence="3" id="KW-1185">Reference proteome</keyword>
<comment type="caution">
    <text evidence="2">The sequence shown here is derived from an EMBL/GenBank/DDBJ whole genome shotgun (WGS) entry which is preliminary data.</text>
</comment>
<sequence length="133" mass="14826">MNIMDLEWSRKLISRFNHKTGAEGVHFTNVSSYSESDDNDVDNNQSTDSLGEENSTNSPTQNIAQNMFNDHSEDGIPSSKVDPTVLQMIMVKNVKAGVEMFNTYGSVGNAVLLHIYGFMEENNPYDIVNIDMA</sequence>
<dbReference type="EMBL" id="JAXIOK010000010">
    <property type="protein sequence ID" value="KAK4760505.1"/>
    <property type="molecule type" value="Genomic_DNA"/>
</dbReference>
<dbReference type="GO" id="GO:0016279">
    <property type="term" value="F:protein-lysine N-methyltransferase activity"/>
    <property type="evidence" value="ECO:0007669"/>
    <property type="project" value="TreeGrafter"/>
</dbReference>
<dbReference type="InterPro" id="IPR050600">
    <property type="entry name" value="SETD3_SETD6_MTase"/>
</dbReference>
<dbReference type="SUPFAM" id="SSF82199">
    <property type="entry name" value="SET domain"/>
    <property type="match status" value="1"/>
</dbReference>
<reference evidence="2 3" key="1">
    <citation type="journal article" date="2023" name="Hortic Res">
        <title>Pangenome of water caltrop reveals structural variations and asymmetric subgenome divergence after allopolyploidization.</title>
        <authorList>
            <person name="Zhang X."/>
            <person name="Chen Y."/>
            <person name="Wang L."/>
            <person name="Yuan Y."/>
            <person name="Fang M."/>
            <person name="Shi L."/>
            <person name="Lu R."/>
            <person name="Comes H.P."/>
            <person name="Ma Y."/>
            <person name="Chen Y."/>
            <person name="Huang G."/>
            <person name="Zhou Y."/>
            <person name="Zheng Z."/>
            <person name="Qiu Y."/>
        </authorList>
    </citation>
    <scope>NUCLEOTIDE SEQUENCE [LARGE SCALE GENOMIC DNA]</scope>
    <source>
        <tissue evidence="2">Roots</tissue>
    </source>
</reference>
<dbReference type="GO" id="GO:0005634">
    <property type="term" value="C:nucleus"/>
    <property type="evidence" value="ECO:0007669"/>
    <property type="project" value="TreeGrafter"/>
</dbReference>
<dbReference type="Proteomes" id="UP001345219">
    <property type="component" value="Chromosome 5"/>
</dbReference>
<name>A0AAN7QBM8_9MYRT</name>